<protein>
    <recommendedName>
        <fullName evidence="4">DUF4352 domain-containing protein</fullName>
    </recommendedName>
</protein>
<name>A0A2M8Z3X6_9FIRM</name>
<dbReference type="AlphaFoldDB" id="A0A2M8Z3X6"/>
<evidence type="ECO:0000313" key="3">
    <source>
        <dbReference type="Proteomes" id="UP000231092"/>
    </source>
</evidence>
<evidence type="ECO:0008006" key="4">
    <source>
        <dbReference type="Google" id="ProtNLM"/>
    </source>
</evidence>
<accession>A0A2M8Z3X6</accession>
<evidence type="ECO:0000313" key="2">
    <source>
        <dbReference type="EMBL" id="PJJ28152.1"/>
    </source>
</evidence>
<dbReference type="OrthoDB" id="2042998at2"/>
<comment type="caution">
    <text evidence="2">The sequence shown here is derived from an EMBL/GenBank/DDBJ whole genome shotgun (WGS) entry which is preliminary data.</text>
</comment>
<proteinExistence type="predicted"/>
<feature type="chain" id="PRO_5014915796" description="DUF4352 domain-containing protein" evidence="1">
    <location>
        <begin position="25"/>
        <end position="157"/>
    </location>
</feature>
<feature type="signal peptide" evidence="1">
    <location>
        <begin position="1"/>
        <end position="24"/>
    </location>
</feature>
<evidence type="ECO:0000256" key="1">
    <source>
        <dbReference type="SAM" id="SignalP"/>
    </source>
</evidence>
<gene>
    <name evidence="2" type="ORF">H171_1643</name>
</gene>
<dbReference type="Proteomes" id="UP000231092">
    <property type="component" value="Unassembled WGS sequence"/>
</dbReference>
<sequence length="157" mass="17949">MKGFFRVIFTTILLAGMLIIPASAAEDQAVNWGDTNYQIMVPGFIEGRDITINGQPTPAIVVQKPEKNSDNKYRIFDIITTNTNATSITSTVYNSKEEYAGDLMTDLENGRVSYIPVLSDDFESLSKEPMYFGFSYRDKDWNEIYKFPIWIVFEDKK</sequence>
<keyword evidence="1" id="KW-0732">Signal</keyword>
<reference evidence="2 3" key="1">
    <citation type="submission" date="2017-11" db="EMBL/GenBank/DDBJ databases">
        <title>Understudied soil microbes with underappreciated capabilities: Untangling the Clostridium saccharolyticum group.</title>
        <authorList>
            <person name="Leschine S."/>
        </authorList>
    </citation>
    <scope>NUCLEOTIDE SEQUENCE [LARGE SCALE GENOMIC DNA]</scope>
    <source>
        <strain evidence="2 3">18A</strain>
    </source>
</reference>
<organism evidence="2 3">
    <name type="scientific">[Clostridium] celerecrescens 18A</name>
    <dbReference type="NCBI Taxonomy" id="1286362"/>
    <lineage>
        <taxon>Bacteria</taxon>
        <taxon>Bacillati</taxon>
        <taxon>Bacillota</taxon>
        <taxon>Clostridia</taxon>
        <taxon>Lachnospirales</taxon>
        <taxon>Lachnospiraceae</taxon>
        <taxon>Lacrimispora</taxon>
    </lineage>
</organism>
<dbReference type="RefSeq" id="WP_100304678.1">
    <property type="nucleotide sequence ID" value="NZ_PGET01000001.1"/>
</dbReference>
<dbReference type="EMBL" id="PGET01000001">
    <property type="protein sequence ID" value="PJJ28152.1"/>
    <property type="molecule type" value="Genomic_DNA"/>
</dbReference>